<evidence type="ECO:0000313" key="2">
    <source>
        <dbReference type="Proteomes" id="UP000326396"/>
    </source>
</evidence>
<reference evidence="1 2" key="1">
    <citation type="submission" date="2019-05" db="EMBL/GenBank/DDBJ databases">
        <title>Mikania micrantha, genome provides insights into the molecular mechanism of rapid growth.</title>
        <authorList>
            <person name="Liu B."/>
        </authorList>
    </citation>
    <scope>NUCLEOTIDE SEQUENCE [LARGE SCALE GENOMIC DNA]</scope>
    <source>
        <strain evidence="1">NLD-2019</strain>
        <tissue evidence="1">Leaf</tissue>
    </source>
</reference>
<proteinExistence type="predicted"/>
<accession>A0A5N6M376</accession>
<sequence length="94" mass="10561">MDEKALGRYAPRRVNMSGDARGSQQKYLEAFSPARYAWCGTPGWGDTPGVNTELKNIDLYHPDESVERKLVPVKKQGVFTVQKVKQGRQHDGGR</sequence>
<comment type="caution">
    <text evidence="1">The sequence shown here is derived from an EMBL/GenBank/DDBJ whole genome shotgun (WGS) entry which is preliminary data.</text>
</comment>
<dbReference type="EMBL" id="SZYD01000017">
    <property type="protein sequence ID" value="KAD3068171.1"/>
    <property type="molecule type" value="Genomic_DNA"/>
</dbReference>
<keyword evidence="2" id="KW-1185">Reference proteome</keyword>
<protein>
    <submittedName>
        <fullName evidence="1">Uncharacterized protein</fullName>
    </submittedName>
</protein>
<organism evidence="1 2">
    <name type="scientific">Mikania micrantha</name>
    <name type="common">bitter vine</name>
    <dbReference type="NCBI Taxonomy" id="192012"/>
    <lineage>
        <taxon>Eukaryota</taxon>
        <taxon>Viridiplantae</taxon>
        <taxon>Streptophyta</taxon>
        <taxon>Embryophyta</taxon>
        <taxon>Tracheophyta</taxon>
        <taxon>Spermatophyta</taxon>
        <taxon>Magnoliopsida</taxon>
        <taxon>eudicotyledons</taxon>
        <taxon>Gunneridae</taxon>
        <taxon>Pentapetalae</taxon>
        <taxon>asterids</taxon>
        <taxon>campanulids</taxon>
        <taxon>Asterales</taxon>
        <taxon>Asteraceae</taxon>
        <taxon>Asteroideae</taxon>
        <taxon>Heliantheae alliance</taxon>
        <taxon>Eupatorieae</taxon>
        <taxon>Mikania</taxon>
    </lineage>
</organism>
<dbReference type="AlphaFoldDB" id="A0A5N6M376"/>
<gene>
    <name evidence="1" type="ORF">E3N88_36051</name>
</gene>
<name>A0A5N6M376_9ASTR</name>
<evidence type="ECO:0000313" key="1">
    <source>
        <dbReference type="EMBL" id="KAD3068171.1"/>
    </source>
</evidence>
<dbReference type="OrthoDB" id="1937266at2759"/>
<dbReference type="Proteomes" id="UP000326396">
    <property type="component" value="Linkage Group LG7"/>
</dbReference>